<feature type="region of interest" description="Disordered" evidence="1">
    <location>
        <begin position="1"/>
        <end position="21"/>
    </location>
</feature>
<accession>A0ABP0TPV1</accession>
<reference evidence="2" key="1">
    <citation type="submission" date="2024-02" db="EMBL/GenBank/DDBJ databases">
        <authorList>
            <consortium name="ELIXIR-Norway"/>
            <consortium name="Elixir Norway"/>
        </authorList>
    </citation>
    <scope>NUCLEOTIDE SEQUENCE</scope>
</reference>
<proteinExistence type="predicted"/>
<name>A0ABP0TPV1_9BRYO</name>
<evidence type="ECO:0000313" key="2">
    <source>
        <dbReference type="EMBL" id="CAK9202024.1"/>
    </source>
</evidence>
<organism evidence="2 3">
    <name type="scientific">Sphagnum troendelagicum</name>
    <dbReference type="NCBI Taxonomy" id="128251"/>
    <lineage>
        <taxon>Eukaryota</taxon>
        <taxon>Viridiplantae</taxon>
        <taxon>Streptophyta</taxon>
        <taxon>Embryophyta</taxon>
        <taxon>Bryophyta</taxon>
        <taxon>Sphagnophytina</taxon>
        <taxon>Sphagnopsida</taxon>
        <taxon>Sphagnales</taxon>
        <taxon>Sphagnaceae</taxon>
        <taxon>Sphagnum</taxon>
    </lineage>
</organism>
<evidence type="ECO:0000313" key="3">
    <source>
        <dbReference type="Proteomes" id="UP001497512"/>
    </source>
</evidence>
<gene>
    <name evidence="2" type="ORF">CSSPTR1EN2_LOCUS6200</name>
</gene>
<dbReference type="EMBL" id="OZ019905">
    <property type="protein sequence ID" value="CAK9202024.1"/>
    <property type="molecule type" value="Genomic_DNA"/>
</dbReference>
<sequence length="95" mass="10816">MASHHEWWRHESGNHSDDREELSNVPISMEIHIPGLARNRSLLDKVRKACRSMGLDYSVSGNVVSVSGYPSSEDIDEDYVLMVFENIDDRARIVS</sequence>
<dbReference type="Proteomes" id="UP001497512">
    <property type="component" value="Chromosome 13"/>
</dbReference>
<protein>
    <submittedName>
        <fullName evidence="2">Uncharacterized protein</fullName>
    </submittedName>
</protein>
<evidence type="ECO:0000256" key="1">
    <source>
        <dbReference type="SAM" id="MobiDB-lite"/>
    </source>
</evidence>
<keyword evidence="3" id="KW-1185">Reference proteome</keyword>